<keyword evidence="2" id="KW-1185">Reference proteome</keyword>
<gene>
    <name evidence="1" type="ORF">ANCCAN_15495</name>
</gene>
<protein>
    <submittedName>
        <fullName evidence="1">Uncharacterized protein</fullName>
    </submittedName>
</protein>
<reference evidence="1 2" key="1">
    <citation type="submission" date="2014-10" db="EMBL/GenBank/DDBJ databases">
        <title>Draft genome of the hookworm Ancylostoma caninum.</title>
        <authorList>
            <person name="Mitreva M."/>
        </authorList>
    </citation>
    <scope>NUCLEOTIDE SEQUENCE [LARGE SCALE GENOMIC DNA]</scope>
    <source>
        <strain evidence="1 2">Baltimore</strain>
    </source>
</reference>
<dbReference type="Proteomes" id="UP000252519">
    <property type="component" value="Unassembled WGS sequence"/>
</dbReference>
<dbReference type="EMBL" id="JOJR01000388">
    <property type="protein sequence ID" value="RCN38587.1"/>
    <property type="molecule type" value="Genomic_DNA"/>
</dbReference>
<comment type="caution">
    <text evidence="1">The sequence shown here is derived from an EMBL/GenBank/DDBJ whole genome shotgun (WGS) entry which is preliminary data.</text>
</comment>
<dbReference type="AlphaFoldDB" id="A0A368G7E0"/>
<name>A0A368G7E0_ANCCA</name>
<dbReference type="OrthoDB" id="5825384at2759"/>
<sequence>MFTYSQHFKHCANSQDNFREVVEEYRPNVLFILARYTREDEGYITLQAEGIVKETTNSLLELSRNVKDQVFVLNVIPRPISDFSSIHANAIQGHKTEEPVN</sequence>
<evidence type="ECO:0000313" key="1">
    <source>
        <dbReference type="EMBL" id="RCN38587.1"/>
    </source>
</evidence>
<proteinExistence type="predicted"/>
<organism evidence="1 2">
    <name type="scientific">Ancylostoma caninum</name>
    <name type="common">Dog hookworm</name>
    <dbReference type="NCBI Taxonomy" id="29170"/>
    <lineage>
        <taxon>Eukaryota</taxon>
        <taxon>Metazoa</taxon>
        <taxon>Ecdysozoa</taxon>
        <taxon>Nematoda</taxon>
        <taxon>Chromadorea</taxon>
        <taxon>Rhabditida</taxon>
        <taxon>Rhabditina</taxon>
        <taxon>Rhabditomorpha</taxon>
        <taxon>Strongyloidea</taxon>
        <taxon>Ancylostomatidae</taxon>
        <taxon>Ancylostomatinae</taxon>
        <taxon>Ancylostoma</taxon>
    </lineage>
</organism>
<evidence type="ECO:0000313" key="2">
    <source>
        <dbReference type="Proteomes" id="UP000252519"/>
    </source>
</evidence>
<accession>A0A368G7E0</accession>